<dbReference type="OrthoDB" id="4142200at2759"/>
<keyword evidence="4 9" id="KW-1133">Transmembrane helix</keyword>
<dbReference type="PANTHER" id="PTHR48021">
    <property type="match status" value="1"/>
</dbReference>
<dbReference type="PROSITE" id="PS50850">
    <property type="entry name" value="MFS"/>
    <property type="match status" value="1"/>
</dbReference>
<feature type="transmembrane region" description="Helical" evidence="9">
    <location>
        <begin position="176"/>
        <end position="196"/>
    </location>
</feature>
<evidence type="ECO:0000256" key="4">
    <source>
        <dbReference type="ARBA" id="ARBA00022989"/>
    </source>
</evidence>
<reference evidence="11" key="2">
    <citation type="submission" date="2022-10" db="EMBL/GenBank/DDBJ databases">
        <authorList>
            <consortium name="ENA_rothamsted_submissions"/>
            <consortium name="culmorum"/>
            <person name="King R."/>
        </authorList>
    </citation>
    <scope>NUCLEOTIDE SEQUENCE</scope>
</reference>
<feature type="domain" description="Major facilitator superfamily (MFS) profile" evidence="10">
    <location>
        <begin position="17"/>
        <end position="448"/>
    </location>
</feature>
<evidence type="ECO:0000256" key="2">
    <source>
        <dbReference type="ARBA" id="ARBA00022475"/>
    </source>
</evidence>
<feature type="transmembrane region" description="Helical" evidence="9">
    <location>
        <begin position="393"/>
        <end position="413"/>
    </location>
</feature>
<dbReference type="EMBL" id="OU896710">
    <property type="protein sequence ID" value="CAH1164076.1"/>
    <property type="molecule type" value="Genomic_DNA"/>
</dbReference>
<reference evidence="11" key="1">
    <citation type="submission" date="2022-01" db="EMBL/GenBank/DDBJ databases">
        <authorList>
            <person name="King R."/>
        </authorList>
    </citation>
    <scope>NUCLEOTIDE SEQUENCE</scope>
</reference>
<dbReference type="InterPro" id="IPR005828">
    <property type="entry name" value="MFS_sugar_transport-like"/>
</dbReference>
<dbReference type="NCBIfam" id="TIGR00879">
    <property type="entry name" value="SP"/>
    <property type="match status" value="1"/>
</dbReference>
<comment type="similarity">
    <text evidence="7">Belongs to the major facilitator superfamily. Sugar transporter (TC 2.A.1.1) family. Trehalose transporter subfamily.</text>
</comment>
<evidence type="ECO:0000259" key="10">
    <source>
        <dbReference type="PROSITE" id="PS50850"/>
    </source>
</evidence>
<dbReference type="AlphaFoldDB" id="A0A9P0GR48"/>
<comment type="subcellular location">
    <subcellularLocation>
        <location evidence="1">Cell membrane</location>
        <topology evidence="1">Multi-pass membrane protein</topology>
    </subcellularLocation>
</comment>
<evidence type="ECO:0000256" key="5">
    <source>
        <dbReference type="ARBA" id="ARBA00023136"/>
    </source>
</evidence>
<dbReference type="InterPro" id="IPR050549">
    <property type="entry name" value="MFS_Trehalose_Transporter"/>
</dbReference>
<dbReference type="InterPro" id="IPR003663">
    <property type="entry name" value="Sugar/inositol_transpt"/>
</dbReference>
<feature type="transmembrane region" description="Helical" evidence="9">
    <location>
        <begin position="425"/>
        <end position="445"/>
    </location>
</feature>
<gene>
    <name evidence="11" type="ORF">PHAECO_LOCUS8183</name>
</gene>
<keyword evidence="3 9" id="KW-0812">Transmembrane</keyword>
<feature type="transmembrane region" description="Helical" evidence="9">
    <location>
        <begin position="115"/>
        <end position="138"/>
    </location>
</feature>
<dbReference type="GO" id="GO:0005886">
    <property type="term" value="C:plasma membrane"/>
    <property type="evidence" value="ECO:0007669"/>
    <property type="project" value="UniProtKB-SubCell"/>
</dbReference>
<name>A0A9P0GR48_PHACE</name>
<dbReference type="Proteomes" id="UP001153737">
    <property type="component" value="Chromosome 4"/>
</dbReference>
<proteinExistence type="inferred from homology"/>
<evidence type="ECO:0000256" key="1">
    <source>
        <dbReference type="ARBA" id="ARBA00004651"/>
    </source>
</evidence>
<feature type="transmembrane region" description="Helical" evidence="9">
    <location>
        <begin position="92"/>
        <end position="109"/>
    </location>
</feature>
<dbReference type="Gene3D" id="1.20.1250.20">
    <property type="entry name" value="MFS general substrate transporter like domains"/>
    <property type="match status" value="1"/>
</dbReference>
<dbReference type="PROSITE" id="PS00217">
    <property type="entry name" value="SUGAR_TRANSPORT_2"/>
    <property type="match status" value="1"/>
</dbReference>
<feature type="transmembrane region" description="Helical" evidence="9">
    <location>
        <begin position="150"/>
        <end position="170"/>
    </location>
</feature>
<evidence type="ECO:0000256" key="8">
    <source>
        <dbReference type="RuleBase" id="RU003346"/>
    </source>
</evidence>
<evidence type="ECO:0000256" key="7">
    <source>
        <dbReference type="ARBA" id="ARBA00024348"/>
    </source>
</evidence>
<evidence type="ECO:0000256" key="9">
    <source>
        <dbReference type="SAM" id="Phobius"/>
    </source>
</evidence>
<dbReference type="PRINTS" id="PR00171">
    <property type="entry name" value="SUGRTRNSPORT"/>
</dbReference>
<dbReference type="GO" id="GO:0022857">
    <property type="term" value="F:transmembrane transporter activity"/>
    <property type="evidence" value="ECO:0007669"/>
    <property type="project" value="InterPro"/>
</dbReference>
<feature type="transmembrane region" description="Helical" evidence="9">
    <location>
        <begin position="323"/>
        <end position="342"/>
    </location>
</feature>
<dbReference type="SUPFAM" id="SSF103473">
    <property type="entry name" value="MFS general substrate transporter"/>
    <property type="match status" value="1"/>
</dbReference>
<accession>A0A9P0GR48</accession>
<protein>
    <recommendedName>
        <fullName evidence="10">Major facilitator superfamily (MFS) profile domain-containing protein</fullName>
    </recommendedName>
</protein>
<evidence type="ECO:0000313" key="12">
    <source>
        <dbReference type="Proteomes" id="UP001153737"/>
    </source>
</evidence>
<evidence type="ECO:0000313" key="11">
    <source>
        <dbReference type="EMBL" id="CAH1164076.1"/>
    </source>
</evidence>
<dbReference type="InterPro" id="IPR005829">
    <property type="entry name" value="Sugar_transporter_CS"/>
</dbReference>
<feature type="transmembrane region" description="Helical" evidence="9">
    <location>
        <begin position="298"/>
        <end position="316"/>
    </location>
</feature>
<keyword evidence="8" id="KW-0813">Transport</keyword>
<evidence type="ECO:0000256" key="3">
    <source>
        <dbReference type="ARBA" id="ARBA00022692"/>
    </source>
</evidence>
<feature type="transmembrane region" description="Helical" evidence="9">
    <location>
        <begin position="254"/>
        <end position="278"/>
    </location>
</feature>
<feature type="transmembrane region" description="Helical" evidence="9">
    <location>
        <begin position="62"/>
        <end position="80"/>
    </location>
</feature>
<dbReference type="InterPro" id="IPR036259">
    <property type="entry name" value="MFS_trans_sf"/>
</dbReference>
<keyword evidence="6" id="KW-0325">Glycoprotein</keyword>
<dbReference type="FunFam" id="1.20.1250.20:FF:000055">
    <property type="entry name" value="Facilitated trehalose transporter Tret1-2 homolog"/>
    <property type="match status" value="1"/>
</dbReference>
<keyword evidence="12" id="KW-1185">Reference proteome</keyword>
<dbReference type="InterPro" id="IPR020846">
    <property type="entry name" value="MFS_dom"/>
</dbReference>
<dbReference type="Pfam" id="PF00083">
    <property type="entry name" value="Sugar_tr"/>
    <property type="match status" value="1"/>
</dbReference>
<keyword evidence="2" id="KW-1003">Cell membrane</keyword>
<keyword evidence="5 9" id="KW-0472">Membrane</keyword>
<sequence>MKFEVPRKMFFPEIRSLYLAVFSANLLCFISGTALTWSSSEIPKLNNATETPWKRMLSAEESSWISSLVILGASVCPFLFGYLSDTIGRKPTLLYLGAPFFLGYVLLGFGQTVELFYVGRFLTGIGVGGVFTLLPMYLAEISEKDNRGAISSSMGCFCCLGLLFSVSLGPFISVQLFNLVLAMPPLIFLLSFFFLAPESPLFLVREEHGDLAAVALRKLGRKEDLITKEILELEASVKPEEDSSSLMDLFRSTAFIRALVMSMGLFFFQQVSGINAVMFYSQIIFEESGTTLNPEYCTIIVIFTQFLSSFLTPCIVDRYGRKLILLLSAMGMVVSEVPLGTYCYLKRQGASTELFAFVPVMSLAIFIVFFNMGFGPLPWTMLSELLPAKMKSVATAFVSTFVWILSFVVTKYFEQVVSVLGLGETFFVFSGFCLLAGLFSIFYLIETKGKSLQEIQEELSKS</sequence>
<dbReference type="PANTHER" id="PTHR48021:SF47">
    <property type="entry name" value="GH17672P"/>
    <property type="match status" value="1"/>
</dbReference>
<feature type="transmembrane region" description="Helical" evidence="9">
    <location>
        <begin position="354"/>
        <end position="372"/>
    </location>
</feature>
<evidence type="ECO:0000256" key="6">
    <source>
        <dbReference type="ARBA" id="ARBA00023180"/>
    </source>
</evidence>
<organism evidence="11 12">
    <name type="scientific">Phaedon cochleariae</name>
    <name type="common">Mustard beetle</name>
    <dbReference type="NCBI Taxonomy" id="80249"/>
    <lineage>
        <taxon>Eukaryota</taxon>
        <taxon>Metazoa</taxon>
        <taxon>Ecdysozoa</taxon>
        <taxon>Arthropoda</taxon>
        <taxon>Hexapoda</taxon>
        <taxon>Insecta</taxon>
        <taxon>Pterygota</taxon>
        <taxon>Neoptera</taxon>
        <taxon>Endopterygota</taxon>
        <taxon>Coleoptera</taxon>
        <taxon>Polyphaga</taxon>
        <taxon>Cucujiformia</taxon>
        <taxon>Chrysomeloidea</taxon>
        <taxon>Chrysomelidae</taxon>
        <taxon>Chrysomelinae</taxon>
        <taxon>Chrysomelini</taxon>
        <taxon>Phaedon</taxon>
    </lineage>
</organism>